<sequence length="737" mass="82791">MGRRRPGPRSVAVEVKLVASDLAASRVGVEGSSRSKSRKLKRVPQKIKVRGVSSRCSFSQVYDAIQSLSDRKKELVEETGFGGLLNFPPLWQVDRMFVVWLMGRVDALDHCIVIDDDRKIKFSKEDLGTVFGIPSRGIPVMVNPRPKKEIVSRVWCDILGLQDSAQRRMKSVLELIKREHMFQMSERECVAFKVAFVIYMISTVLAPGNRYDHVYLDYAEALLDHSNIGAYDWAGFVFRKLIDAITNMKLGLMSNNKLVNITGCSLFLQVIYLDSIDLGVWNVEHKLFPRVIDFSADRLKYMIRADTEQCQSDCMDRKFGTRKLLPVGRVCYSWARSTDCLNNLIGEQTTDLLLDATASLARLFNIDDEGARSLFHAVAGLDTALSAKIVCEVASFFQRYVSSGSSSQLCGAKSKLSCVKMCHPSTVSTYDVGQSSDVGRSNLSAGSSVQSADADREGQLDRIDASMIAVGSHELKDPWELGFVFSYFRDAAGVMIHEICALYGSSVLDYRRSDVCRMLKAMQHRIFGVDDIPAGIFDAVLRCVKSRDDYMYRSYRNIRWRHFVATGVLESVLSGKFDGSGSISTRNFDPCYLGYHVSVCKLVFFPCWINERWVCYAWKPLLDKWTVFDPVAVNVNKNDSTLFHVGIVKIIRDAVSRVHCLSHTIHAYSSDTPEVLLMKCDERFSRKNRSGVGCLYFCTMFDGVSIRGEVFVGDDVGHSQVSLIDALDAFTEFHGCE</sequence>
<evidence type="ECO:0000313" key="1">
    <source>
        <dbReference type="EMBL" id="CAL5032057.1"/>
    </source>
</evidence>
<proteinExistence type="predicted"/>
<reference evidence="1 2" key="2">
    <citation type="submission" date="2024-10" db="EMBL/GenBank/DDBJ databases">
        <authorList>
            <person name="Ryan C."/>
        </authorList>
    </citation>
    <scope>NUCLEOTIDE SEQUENCE [LARGE SCALE GENOMIC DNA]</scope>
</reference>
<evidence type="ECO:0000313" key="2">
    <source>
        <dbReference type="Proteomes" id="UP001497457"/>
    </source>
</evidence>
<dbReference type="EMBL" id="OZ075141">
    <property type="protein sequence ID" value="CAL5032057.1"/>
    <property type="molecule type" value="Genomic_DNA"/>
</dbReference>
<dbReference type="AlphaFoldDB" id="A0ABC9D660"/>
<reference evidence="2" key="1">
    <citation type="submission" date="2024-06" db="EMBL/GenBank/DDBJ databases">
        <authorList>
            <person name="Ryan C."/>
        </authorList>
    </citation>
    <scope>NUCLEOTIDE SEQUENCE [LARGE SCALE GENOMIC DNA]</scope>
</reference>
<keyword evidence="2" id="KW-1185">Reference proteome</keyword>
<name>A0ABC9D660_9POAL</name>
<dbReference type="Proteomes" id="UP001497457">
    <property type="component" value="Chromosome 31b"/>
</dbReference>
<accession>A0ABC9D660</accession>
<dbReference type="PANTHER" id="PTHR34835:SF69">
    <property type="entry name" value="UBIQUITIN-LIKE PROTEASE FAMILY PROFILE DOMAIN-CONTAINING PROTEIN"/>
    <property type="match status" value="1"/>
</dbReference>
<dbReference type="PANTHER" id="PTHR34835">
    <property type="entry name" value="OS07G0283600 PROTEIN-RELATED"/>
    <property type="match status" value="1"/>
</dbReference>
<gene>
    <name evidence="1" type="ORF">URODEC1_LOCUS82067</name>
</gene>
<protein>
    <recommendedName>
        <fullName evidence="3">Aminotransferase-like plant mobile domain-containing protein</fullName>
    </recommendedName>
</protein>
<evidence type="ECO:0008006" key="3">
    <source>
        <dbReference type="Google" id="ProtNLM"/>
    </source>
</evidence>
<organism evidence="1 2">
    <name type="scientific">Urochloa decumbens</name>
    <dbReference type="NCBI Taxonomy" id="240449"/>
    <lineage>
        <taxon>Eukaryota</taxon>
        <taxon>Viridiplantae</taxon>
        <taxon>Streptophyta</taxon>
        <taxon>Embryophyta</taxon>
        <taxon>Tracheophyta</taxon>
        <taxon>Spermatophyta</taxon>
        <taxon>Magnoliopsida</taxon>
        <taxon>Liliopsida</taxon>
        <taxon>Poales</taxon>
        <taxon>Poaceae</taxon>
        <taxon>PACMAD clade</taxon>
        <taxon>Panicoideae</taxon>
        <taxon>Panicodae</taxon>
        <taxon>Paniceae</taxon>
        <taxon>Melinidinae</taxon>
        <taxon>Urochloa</taxon>
    </lineage>
</organism>